<sequence length="72" mass="8050">MAKSLELTFVTDIGKLSRLSVDNPKEPIDPIAVKQAMEQIIAADVFETMNGSLVEVREARVIERNVTSYELE</sequence>
<dbReference type="EMBL" id="WBOS01000003">
    <property type="protein sequence ID" value="KAB2336550.1"/>
    <property type="molecule type" value="Genomic_DNA"/>
</dbReference>
<dbReference type="Pfam" id="PF11148">
    <property type="entry name" value="DUF2922"/>
    <property type="match status" value="1"/>
</dbReference>
<protein>
    <submittedName>
        <fullName evidence="1">DUF2922 domain-containing protein</fullName>
    </submittedName>
</protein>
<name>A0A6L3V775_9BACI</name>
<keyword evidence="2" id="KW-1185">Reference proteome</keyword>
<dbReference type="Proteomes" id="UP000481030">
    <property type="component" value="Unassembled WGS sequence"/>
</dbReference>
<dbReference type="InterPro" id="IPR021321">
    <property type="entry name" value="DUF2922"/>
</dbReference>
<dbReference type="RefSeq" id="WP_151534501.1">
    <property type="nucleotide sequence ID" value="NZ_WBOS01000003.1"/>
</dbReference>
<proteinExistence type="predicted"/>
<reference evidence="1 2" key="1">
    <citation type="journal article" date="2016" name="Antonie Van Leeuwenhoek">
        <title>Bacillus depressus sp. nov., isolated from soil of a sunflower field.</title>
        <authorList>
            <person name="Wei X."/>
            <person name="Xin D."/>
            <person name="Xin Y."/>
            <person name="Zhang H."/>
            <person name="Wang T."/>
            <person name="Zhang J."/>
        </authorList>
    </citation>
    <scope>NUCLEOTIDE SEQUENCE [LARGE SCALE GENOMIC DNA]</scope>
    <source>
        <strain evidence="1 2">BZ1</strain>
    </source>
</reference>
<dbReference type="AlphaFoldDB" id="A0A6L3V775"/>
<organism evidence="1 2">
    <name type="scientific">Cytobacillus depressus</name>
    <dbReference type="NCBI Taxonomy" id="1602942"/>
    <lineage>
        <taxon>Bacteria</taxon>
        <taxon>Bacillati</taxon>
        <taxon>Bacillota</taxon>
        <taxon>Bacilli</taxon>
        <taxon>Bacillales</taxon>
        <taxon>Bacillaceae</taxon>
        <taxon>Cytobacillus</taxon>
    </lineage>
</organism>
<dbReference type="OrthoDB" id="2454247at2"/>
<comment type="caution">
    <text evidence="1">The sequence shown here is derived from an EMBL/GenBank/DDBJ whole genome shotgun (WGS) entry which is preliminary data.</text>
</comment>
<evidence type="ECO:0000313" key="1">
    <source>
        <dbReference type="EMBL" id="KAB2336550.1"/>
    </source>
</evidence>
<gene>
    <name evidence="1" type="ORF">F7731_09250</name>
</gene>
<evidence type="ECO:0000313" key="2">
    <source>
        <dbReference type="Proteomes" id="UP000481030"/>
    </source>
</evidence>
<accession>A0A6L3V775</accession>